<dbReference type="EMBL" id="CP001744">
    <property type="protein sequence ID" value="ADG69083.1"/>
    <property type="molecule type" value="Genomic_DNA"/>
</dbReference>
<keyword evidence="3" id="KW-1185">Reference proteome</keyword>
<evidence type="ECO:0000313" key="3">
    <source>
        <dbReference type="Proteomes" id="UP000002220"/>
    </source>
</evidence>
<dbReference type="InterPro" id="IPR018640">
    <property type="entry name" value="DUF2063"/>
</dbReference>
<dbReference type="InterPro" id="IPR044922">
    <property type="entry name" value="DUF2063_N_sf"/>
</dbReference>
<evidence type="ECO:0000313" key="2">
    <source>
        <dbReference type="EMBL" id="ADG69083.1"/>
    </source>
</evidence>
<feature type="domain" description="Putative DNA-binding" evidence="1">
    <location>
        <begin position="49"/>
        <end position="117"/>
    </location>
</feature>
<dbReference type="Gene3D" id="1.10.150.690">
    <property type="entry name" value="DUF2063"/>
    <property type="match status" value="1"/>
</dbReference>
<dbReference type="HOGENOM" id="CLU_081286_0_0_0"/>
<dbReference type="AlphaFoldDB" id="D5STQ4"/>
<accession>D5STQ4</accession>
<dbReference type="Pfam" id="PF09836">
    <property type="entry name" value="DUF2063"/>
    <property type="match status" value="1"/>
</dbReference>
<dbReference type="RefSeq" id="WP_013111514.1">
    <property type="nucleotide sequence ID" value="NC_014148.1"/>
</dbReference>
<dbReference type="Proteomes" id="UP000002220">
    <property type="component" value="Chromosome"/>
</dbReference>
<protein>
    <recommendedName>
        <fullName evidence="1">Putative DNA-binding domain-containing protein</fullName>
    </recommendedName>
</protein>
<evidence type="ECO:0000259" key="1">
    <source>
        <dbReference type="Pfam" id="PF09836"/>
    </source>
</evidence>
<dbReference type="STRING" id="521674.Plim_3270"/>
<name>D5STQ4_PLAL2</name>
<organism evidence="2 3">
    <name type="scientific">Planctopirus limnophila (strain ATCC 43296 / DSM 3776 / IFAM 1008 / Mu 290)</name>
    <name type="common">Planctomyces limnophilus</name>
    <dbReference type="NCBI Taxonomy" id="521674"/>
    <lineage>
        <taxon>Bacteria</taxon>
        <taxon>Pseudomonadati</taxon>
        <taxon>Planctomycetota</taxon>
        <taxon>Planctomycetia</taxon>
        <taxon>Planctomycetales</taxon>
        <taxon>Planctomycetaceae</taxon>
        <taxon>Planctopirus</taxon>
    </lineage>
</organism>
<dbReference type="KEGG" id="plm:Plim_3270"/>
<sequence length="295" mass="33710">MHSLEQTLYWMQTVITHPLGVAEGIASTAARRVIDIDPANAEEVVTRSETLSAVQRMEIYSHAYYARLLDCLREEFPALRYSLGEELFDEFAVGYLQDYPSASYTLFELGSRFPRYLRETRPPRAESTVGSSQSADWADFLIDLAEWELVFNQVFDGPGLESKSAFQVNQLLQLTPVQLVETRLFVSPALRLLRFKFPVSRYFSAFRRQEMPELPEPEQSLIAISRRRFKVKTLELTPAAYEILYALIQGQTIGDAIAAAAPYTDLHAASFGDELRTWFHQWAELGFFEFALIPD</sequence>
<dbReference type="eggNOG" id="COG3219">
    <property type="taxonomic scope" value="Bacteria"/>
</dbReference>
<reference evidence="2 3" key="1">
    <citation type="journal article" date="2010" name="Stand. Genomic Sci.">
        <title>Complete genome sequence of Planctomyces limnophilus type strain (Mu 290).</title>
        <authorList>
            <person name="Labutti K."/>
            <person name="Sikorski J."/>
            <person name="Schneider S."/>
            <person name="Nolan M."/>
            <person name="Lucas S."/>
            <person name="Glavina Del Rio T."/>
            <person name="Tice H."/>
            <person name="Cheng J.F."/>
            <person name="Goodwin L."/>
            <person name="Pitluck S."/>
            <person name="Liolios K."/>
            <person name="Ivanova N."/>
            <person name="Mavromatis K."/>
            <person name="Mikhailova N."/>
            <person name="Pati A."/>
            <person name="Chen A."/>
            <person name="Palaniappan K."/>
            <person name="Land M."/>
            <person name="Hauser L."/>
            <person name="Chang Y.J."/>
            <person name="Jeffries C.D."/>
            <person name="Tindall B.J."/>
            <person name="Rohde M."/>
            <person name="Goker M."/>
            <person name="Woyke T."/>
            <person name="Bristow J."/>
            <person name="Eisen J.A."/>
            <person name="Markowitz V."/>
            <person name="Hugenholtz P."/>
            <person name="Kyrpides N.C."/>
            <person name="Klenk H.P."/>
            <person name="Lapidus A."/>
        </authorList>
    </citation>
    <scope>NUCLEOTIDE SEQUENCE [LARGE SCALE GENOMIC DNA]</scope>
    <source>
        <strain evidence="3">ATCC 43296 / DSM 3776 / IFAM 1008 / Mu 290</strain>
    </source>
</reference>
<gene>
    <name evidence="2" type="ordered locus">Plim_3270</name>
</gene>
<proteinExistence type="predicted"/>